<feature type="active site" description="Proton acceptor" evidence="14 15">
    <location>
        <position position="188"/>
    </location>
</feature>
<feature type="binding site" evidence="14">
    <location>
        <position position="252"/>
    </location>
    <ligand>
        <name>sn-glycerol 3-phosphate</name>
        <dbReference type="ChEBI" id="CHEBI:57597"/>
    </ligand>
</feature>
<feature type="domain" description="Glycerol-3-phosphate dehydrogenase NAD-dependent C-terminal" evidence="20">
    <location>
        <begin position="177"/>
        <end position="316"/>
    </location>
</feature>
<evidence type="ECO:0000259" key="20">
    <source>
        <dbReference type="Pfam" id="PF07479"/>
    </source>
</evidence>
<dbReference type="Pfam" id="PF07479">
    <property type="entry name" value="NAD_Gly3P_dh_C"/>
    <property type="match status" value="1"/>
</dbReference>
<dbReference type="Gene3D" id="1.10.1040.10">
    <property type="entry name" value="N-(1-d-carboxylethyl)-l-norvaline Dehydrogenase, domain 2"/>
    <property type="match status" value="1"/>
</dbReference>
<comment type="similarity">
    <text evidence="1 14 18">Belongs to the NAD-dependent glycerol-3-phosphate dehydrogenase family.</text>
</comment>
<feature type="binding site" evidence="14">
    <location>
        <position position="188"/>
    </location>
    <ligand>
        <name>sn-glycerol 3-phosphate</name>
        <dbReference type="ChEBI" id="CHEBI:57597"/>
    </ligand>
</feature>
<dbReference type="GO" id="GO:0005975">
    <property type="term" value="P:carbohydrate metabolic process"/>
    <property type="evidence" value="ECO:0007669"/>
    <property type="project" value="InterPro"/>
</dbReference>
<feature type="binding site" evidence="14">
    <location>
        <position position="241"/>
    </location>
    <ligand>
        <name>sn-glycerol 3-phosphate</name>
        <dbReference type="ChEBI" id="CHEBI:57597"/>
    </ligand>
</feature>
<evidence type="ECO:0000256" key="5">
    <source>
        <dbReference type="ARBA" id="ARBA00023002"/>
    </source>
</evidence>
<dbReference type="SUPFAM" id="SSF48179">
    <property type="entry name" value="6-phosphogluconate dehydrogenase C-terminal domain-like"/>
    <property type="match status" value="1"/>
</dbReference>
<evidence type="ECO:0000256" key="8">
    <source>
        <dbReference type="ARBA" id="ARBA00023209"/>
    </source>
</evidence>
<dbReference type="EMBL" id="FLUO01000001">
    <property type="protein sequence ID" value="SBW09847.1"/>
    <property type="molecule type" value="Genomic_DNA"/>
</dbReference>
<dbReference type="GO" id="GO:0046168">
    <property type="term" value="P:glycerol-3-phosphate catabolic process"/>
    <property type="evidence" value="ECO:0007669"/>
    <property type="project" value="InterPro"/>
</dbReference>
<comment type="caution">
    <text evidence="14">Lacks conserved residue(s) required for the propagation of feature annotation.</text>
</comment>
<feature type="binding site" evidence="14">
    <location>
        <position position="32"/>
    </location>
    <ligand>
        <name>NADPH</name>
        <dbReference type="ChEBI" id="CHEBI:57783"/>
    </ligand>
</feature>
<organism evidence="21">
    <name type="scientific">uncultured Alphaproteobacteria bacterium</name>
    <dbReference type="NCBI Taxonomy" id="91750"/>
    <lineage>
        <taxon>Bacteria</taxon>
        <taxon>Pseudomonadati</taxon>
        <taxon>Pseudomonadota</taxon>
        <taxon>Alphaproteobacteria</taxon>
        <taxon>environmental samples</taxon>
    </lineage>
</organism>
<feature type="binding site" evidence="17">
    <location>
        <position position="252"/>
    </location>
    <ligand>
        <name>NAD(+)</name>
        <dbReference type="ChEBI" id="CHEBI:57540"/>
    </ligand>
</feature>
<comment type="subcellular location">
    <subcellularLocation>
        <location evidence="14">Cytoplasm</location>
    </subcellularLocation>
</comment>
<dbReference type="InterPro" id="IPR036291">
    <property type="entry name" value="NAD(P)-bd_dom_sf"/>
</dbReference>
<comment type="catalytic activity">
    <reaction evidence="10">
        <text>sn-glycerol 3-phosphate + NADP(+) = dihydroxyacetone phosphate + NADPH + H(+)</text>
        <dbReference type="Rhea" id="RHEA:11096"/>
        <dbReference type="ChEBI" id="CHEBI:15378"/>
        <dbReference type="ChEBI" id="CHEBI:57597"/>
        <dbReference type="ChEBI" id="CHEBI:57642"/>
        <dbReference type="ChEBI" id="CHEBI:57783"/>
        <dbReference type="ChEBI" id="CHEBI:58349"/>
        <dbReference type="EC" id="1.1.1.94"/>
    </reaction>
    <physiologicalReaction direction="right-to-left" evidence="10">
        <dbReference type="Rhea" id="RHEA:11098"/>
    </physiologicalReaction>
</comment>
<evidence type="ECO:0000256" key="1">
    <source>
        <dbReference type="ARBA" id="ARBA00011009"/>
    </source>
</evidence>
<evidence type="ECO:0000256" key="15">
    <source>
        <dbReference type="PIRSR" id="PIRSR000114-1"/>
    </source>
</evidence>
<protein>
    <recommendedName>
        <fullName evidence="12 14">Glycerol-3-phosphate dehydrogenase [NAD(P)+]</fullName>
        <ecNumber evidence="11 14">1.1.1.94</ecNumber>
    </recommendedName>
    <alternativeName>
        <fullName evidence="14">NAD(P)(+)-dependent glycerol-3-phosphate dehydrogenase</fullName>
    </alternativeName>
    <alternativeName>
        <fullName evidence="13 14">NAD(P)H-dependent dihydroxyacetone-phosphate reductase</fullName>
    </alternativeName>
</protein>
<keyword evidence="4 14" id="KW-0521">NADP</keyword>
<evidence type="ECO:0000256" key="10">
    <source>
        <dbReference type="ARBA" id="ARBA00052716"/>
    </source>
</evidence>
<dbReference type="GO" id="GO:0008654">
    <property type="term" value="P:phospholipid biosynthetic process"/>
    <property type="evidence" value="ECO:0007669"/>
    <property type="project" value="UniProtKB-KW"/>
</dbReference>
<feature type="binding site" evidence="14">
    <location>
        <position position="252"/>
    </location>
    <ligand>
        <name>NADPH</name>
        <dbReference type="ChEBI" id="CHEBI:57783"/>
    </ligand>
</feature>
<keyword evidence="8 14" id="KW-0594">Phospholipid biosynthesis</keyword>
<feature type="binding site" evidence="14">
    <location>
        <position position="12"/>
    </location>
    <ligand>
        <name>NADPH</name>
        <dbReference type="ChEBI" id="CHEBI:57783"/>
    </ligand>
</feature>
<dbReference type="UniPathway" id="UPA00940"/>
<dbReference type="EC" id="1.1.1.94" evidence="11 14"/>
<dbReference type="GO" id="GO:0051287">
    <property type="term" value="F:NAD binding"/>
    <property type="evidence" value="ECO:0007669"/>
    <property type="project" value="InterPro"/>
</dbReference>
<dbReference type="NCBIfam" id="NF000942">
    <property type="entry name" value="PRK00094.1-4"/>
    <property type="match status" value="1"/>
</dbReference>
<name>A0A212KDY1_9PROT</name>
<feature type="binding site" evidence="16">
    <location>
        <begin position="252"/>
        <end position="253"/>
    </location>
    <ligand>
        <name>substrate</name>
    </ligand>
</feature>
<dbReference type="FunFam" id="3.40.50.720:FF:000019">
    <property type="entry name" value="Glycerol-3-phosphate dehydrogenase [NAD(P)+]"/>
    <property type="match status" value="1"/>
</dbReference>
<evidence type="ECO:0000256" key="11">
    <source>
        <dbReference type="ARBA" id="ARBA00066687"/>
    </source>
</evidence>
<dbReference type="GO" id="GO:0005829">
    <property type="term" value="C:cytosol"/>
    <property type="evidence" value="ECO:0007669"/>
    <property type="project" value="TreeGrafter"/>
</dbReference>
<evidence type="ECO:0000256" key="13">
    <source>
        <dbReference type="ARBA" id="ARBA00080511"/>
    </source>
</evidence>
<gene>
    <name evidence="14 21" type="primary">gpsA</name>
    <name evidence="21" type="ORF">KL86APRO_12688</name>
</gene>
<dbReference type="Pfam" id="PF01210">
    <property type="entry name" value="NAD_Gly3P_dh_N"/>
    <property type="match status" value="1"/>
</dbReference>
<keyword evidence="9 14" id="KW-1208">Phospholipid metabolism</keyword>
<dbReference type="NCBIfam" id="NF000940">
    <property type="entry name" value="PRK00094.1-2"/>
    <property type="match status" value="1"/>
</dbReference>
<evidence type="ECO:0000256" key="17">
    <source>
        <dbReference type="PIRSR" id="PIRSR000114-3"/>
    </source>
</evidence>
<feature type="binding site" evidence="14">
    <location>
        <position position="251"/>
    </location>
    <ligand>
        <name>sn-glycerol 3-phosphate</name>
        <dbReference type="ChEBI" id="CHEBI:57597"/>
    </ligand>
</feature>
<feature type="binding site" evidence="16">
    <location>
        <position position="105"/>
    </location>
    <ligand>
        <name>substrate</name>
    </ligand>
</feature>
<feature type="binding site" evidence="14">
    <location>
        <position position="49"/>
    </location>
    <ligand>
        <name>NADPH</name>
        <dbReference type="ChEBI" id="CHEBI:57783"/>
    </ligand>
</feature>
<dbReference type="HAMAP" id="MF_00394">
    <property type="entry name" value="NAD_Glyc3P_dehydrog"/>
    <property type="match status" value="1"/>
</dbReference>
<dbReference type="SUPFAM" id="SSF51735">
    <property type="entry name" value="NAD(P)-binding Rossmann-fold domains"/>
    <property type="match status" value="1"/>
</dbReference>
<evidence type="ECO:0000256" key="9">
    <source>
        <dbReference type="ARBA" id="ARBA00023264"/>
    </source>
</evidence>
<evidence type="ECO:0000256" key="3">
    <source>
        <dbReference type="ARBA" id="ARBA00022741"/>
    </source>
</evidence>
<evidence type="ECO:0000256" key="18">
    <source>
        <dbReference type="RuleBase" id="RU000437"/>
    </source>
</evidence>
<feature type="binding site" evidence="14">
    <location>
        <position position="105"/>
    </location>
    <ligand>
        <name>NADPH</name>
        <dbReference type="ChEBI" id="CHEBI:57783"/>
    </ligand>
</feature>
<keyword evidence="6 14" id="KW-0520">NAD</keyword>
<proteinExistence type="inferred from homology"/>
<dbReference type="PRINTS" id="PR00077">
    <property type="entry name" value="GPDHDRGNASE"/>
</dbReference>
<dbReference type="GO" id="GO:0141152">
    <property type="term" value="F:glycerol-3-phosphate dehydrogenase (NAD+) activity"/>
    <property type="evidence" value="ECO:0007669"/>
    <property type="project" value="RHEA"/>
</dbReference>
<dbReference type="GO" id="GO:0046167">
    <property type="term" value="P:glycerol-3-phosphate biosynthetic process"/>
    <property type="evidence" value="ECO:0007669"/>
    <property type="project" value="UniProtKB-UniRule"/>
</dbReference>
<comment type="catalytic activity">
    <reaction evidence="14">
        <text>sn-glycerol 3-phosphate + NAD(+) = dihydroxyacetone phosphate + NADH + H(+)</text>
        <dbReference type="Rhea" id="RHEA:11092"/>
        <dbReference type="ChEBI" id="CHEBI:15378"/>
        <dbReference type="ChEBI" id="CHEBI:57540"/>
        <dbReference type="ChEBI" id="CHEBI:57597"/>
        <dbReference type="ChEBI" id="CHEBI:57642"/>
        <dbReference type="ChEBI" id="CHEBI:57945"/>
        <dbReference type="EC" id="1.1.1.94"/>
    </reaction>
</comment>
<evidence type="ECO:0000256" key="2">
    <source>
        <dbReference type="ARBA" id="ARBA00022516"/>
    </source>
</evidence>
<dbReference type="AlphaFoldDB" id="A0A212KDY1"/>
<evidence type="ECO:0000313" key="21">
    <source>
        <dbReference type="EMBL" id="SBW09847.1"/>
    </source>
</evidence>
<dbReference type="InterPro" id="IPR013328">
    <property type="entry name" value="6PGD_dom2"/>
</dbReference>
<evidence type="ECO:0000256" key="6">
    <source>
        <dbReference type="ARBA" id="ARBA00023027"/>
    </source>
</evidence>
<evidence type="ECO:0000259" key="19">
    <source>
        <dbReference type="Pfam" id="PF01210"/>
    </source>
</evidence>
<dbReference type="PIRSF" id="PIRSF000114">
    <property type="entry name" value="Glycerol-3-P_dh"/>
    <property type="match status" value="1"/>
</dbReference>
<comment type="function">
    <text evidence="14">Catalyzes the reduction of the glycolytic intermediate dihydroxyacetone phosphate (DHAP) to sn-glycerol 3-phosphate (G3P), the key precursor for phospholipid synthesis.</text>
</comment>
<dbReference type="GO" id="GO:0141153">
    <property type="term" value="F:glycerol-3-phosphate dehydrogenase (NADP+) activity"/>
    <property type="evidence" value="ECO:0007669"/>
    <property type="project" value="RHEA"/>
</dbReference>
<evidence type="ECO:0000256" key="14">
    <source>
        <dbReference type="HAMAP-Rule" id="MF_00394"/>
    </source>
</evidence>
<feature type="binding site" evidence="17">
    <location>
        <begin position="8"/>
        <end position="13"/>
    </location>
    <ligand>
        <name>NAD(+)</name>
        <dbReference type="ChEBI" id="CHEBI:57540"/>
    </ligand>
</feature>
<keyword evidence="2 14" id="KW-0444">Lipid biosynthesis</keyword>
<feature type="binding site" evidence="14">
    <location>
        <position position="135"/>
    </location>
    <ligand>
        <name>sn-glycerol 3-phosphate</name>
        <dbReference type="ChEBI" id="CHEBI:57597"/>
    </ligand>
</feature>
<keyword evidence="3 14" id="KW-0547">Nucleotide-binding</keyword>
<feature type="binding site" evidence="14">
    <location>
        <position position="278"/>
    </location>
    <ligand>
        <name>NADPH</name>
        <dbReference type="ChEBI" id="CHEBI:57783"/>
    </ligand>
</feature>
<keyword evidence="14" id="KW-0963">Cytoplasm</keyword>
<feature type="binding site" evidence="14">
    <location>
        <position position="133"/>
    </location>
    <ligand>
        <name>sn-glycerol 3-phosphate</name>
        <dbReference type="ChEBI" id="CHEBI:57597"/>
    </ligand>
</feature>
<dbReference type="InterPro" id="IPR006109">
    <property type="entry name" value="G3P_DH_NAD-dep_C"/>
</dbReference>
<dbReference type="PANTHER" id="PTHR11728">
    <property type="entry name" value="GLYCEROL-3-PHOSPHATE DEHYDROGENASE"/>
    <property type="match status" value="1"/>
</dbReference>
<keyword evidence="7 14" id="KW-0443">Lipid metabolism</keyword>
<feature type="domain" description="Glycerol-3-phosphate dehydrogenase NAD-dependent N-terminal" evidence="19">
    <location>
        <begin position="4"/>
        <end position="157"/>
    </location>
</feature>
<feature type="binding site" evidence="17">
    <location>
        <position position="137"/>
    </location>
    <ligand>
        <name>NAD(+)</name>
        <dbReference type="ChEBI" id="CHEBI:57540"/>
    </ligand>
</feature>
<dbReference type="FunFam" id="1.10.1040.10:FF:000001">
    <property type="entry name" value="Glycerol-3-phosphate dehydrogenase [NAD(P)+]"/>
    <property type="match status" value="1"/>
</dbReference>
<dbReference type="InterPro" id="IPR011128">
    <property type="entry name" value="G3P_DH_NAD-dep_N"/>
</dbReference>
<feature type="binding site" evidence="14">
    <location>
        <position position="276"/>
    </location>
    <ligand>
        <name>NADPH</name>
        <dbReference type="ChEBI" id="CHEBI:57783"/>
    </ligand>
</feature>
<evidence type="ECO:0000256" key="7">
    <source>
        <dbReference type="ARBA" id="ARBA00023098"/>
    </source>
</evidence>
<comment type="pathway">
    <text evidence="14">Membrane lipid metabolism; glycerophospholipid metabolism.</text>
</comment>
<sequence length="330" mass="34228">MERIGIVGAGAWGTALAIVAARAGREVTLWAHEPDIAEGINAARENGVYLPGIRLDELIVATPRLAEVARCDVILWVTPAQFVRPVLRDFARHARPGTPVVMCAKGIEEGTLALMSDVLAEELPHAPWGVLSGPTFAAEVARGLPTAITLACADETLAARLADALAAPGFRPYWSRDVIAAEVGGAVKNVLAIACGIVAGRKLGHNAQAALITRGIAEITRLAVAKGADDVSLTGLAGLGDLILTATSMMSRNFSLGAALGEGRSLDSILGARRAVTEGVFTARAVRDLAARSGIDMPIASAVAAILFDGAGIDDTITDLLARPLRAERD</sequence>
<dbReference type="GO" id="GO:0006650">
    <property type="term" value="P:glycerophospholipid metabolic process"/>
    <property type="evidence" value="ECO:0007669"/>
    <property type="project" value="UniProtKB-UniRule"/>
</dbReference>
<evidence type="ECO:0000256" key="4">
    <source>
        <dbReference type="ARBA" id="ARBA00022857"/>
    </source>
</evidence>
<feature type="binding site" evidence="17">
    <location>
        <position position="82"/>
    </location>
    <ligand>
        <name>NAD(+)</name>
        <dbReference type="ChEBI" id="CHEBI:57540"/>
    </ligand>
</feature>
<evidence type="ECO:0000256" key="12">
    <source>
        <dbReference type="ARBA" id="ARBA00069372"/>
    </source>
</evidence>
<dbReference type="PANTHER" id="PTHR11728:SF1">
    <property type="entry name" value="GLYCEROL-3-PHOSPHATE DEHYDROGENASE [NAD(+)] 2, CHLOROPLASTIC"/>
    <property type="match status" value="1"/>
</dbReference>
<feature type="binding site" evidence="14">
    <location>
        <position position="137"/>
    </location>
    <ligand>
        <name>NADPH</name>
        <dbReference type="ChEBI" id="CHEBI:57783"/>
    </ligand>
</feature>
<accession>A0A212KDY1</accession>
<dbReference type="Gene3D" id="3.40.50.720">
    <property type="entry name" value="NAD(P)-binding Rossmann-like Domain"/>
    <property type="match status" value="1"/>
</dbReference>
<dbReference type="InterPro" id="IPR008927">
    <property type="entry name" value="6-PGluconate_DH-like_C_sf"/>
</dbReference>
<feature type="binding site" evidence="14">
    <location>
        <position position="105"/>
    </location>
    <ligand>
        <name>sn-glycerol 3-phosphate</name>
        <dbReference type="ChEBI" id="CHEBI:57597"/>
    </ligand>
</feature>
<reference evidence="21" key="1">
    <citation type="submission" date="2016-04" db="EMBL/GenBank/DDBJ databases">
        <authorList>
            <person name="Evans L.H."/>
            <person name="Alamgir A."/>
            <person name="Owens N."/>
            <person name="Weber N.D."/>
            <person name="Virtaneva K."/>
            <person name="Barbian K."/>
            <person name="Babar A."/>
            <person name="Rosenke K."/>
        </authorList>
    </citation>
    <scope>NUCLEOTIDE SEQUENCE</scope>
    <source>
        <strain evidence="21">86</strain>
    </source>
</reference>
<feature type="binding site" evidence="14">
    <location>
        <position position="253"/>
    </location>
    <ligand>
        <name>sn-glycerol 3-phosphate</name>
        <dbReference type="ChEBI" id="CHEBI:57597"/>
    </ligand>
</feature>
<dbReference type="PROSITE" id="PS00957">
    <property type="entry name" value="NAD_G3PDH"/>
    <property type="match status" value="1"/>
</dbReference>
<dbReference type="InterPro" id="IPR006168">
    <property type="entry name" value="G3P_DH_NAD-dep"/>
</dbReference>
<evidence type="ECO:0000256" key="16">
    <source>
        <dbReference type="PIRSR" id="PIRSR000114-2"/>
    </source>
</evidence>
<keyword evidence="5 14" id="KW-0560">Oxidoreductase</keyword>